<sequence>MWLAGRQCPDFRTINRFRSQRMRNVLETVFTAVLQFLADETYVSLEYYFVDETKIEANANRYTFVWGKAVSKHKAKLQE</sequence>
<accession>A0A917C0R6</accession>
<gene>
    <name evidence="1" type="ORF">GCM10010912_07340</name>
</gene>
<dbReference type="PANTHER" id="PTHR33408">
    <property type="entry name" value="TRANSPOSASE"/>
    <property type="match status" value="1"/>
</dbReference>
<evidence type="ECO:0000313" key="1">
    <source>
        <dbReference type="EMBL" id="GGF64899.1"/>
    </source>
</evidence>
<dbReference type="EMBL" id="BMKR01000003">
    <property type="protein sequence ID" value="GGF64899.1"/>
    <property type="molecule type" value="Genomic_DNA"/>
</dbReference>
<protein>
    <recommendedName>
        <fullName evidence="3">Transposase</fullName>
    </recommendedName>
</protein>
<dbReference type="RefSeq" id="WP_229695959.1">
    <property type="nucleotide sequence ID" value="NZ_BMKR01000003.1"/>
</dbReference>
<dbReference type="AlphaFoldDB" id="A0A917C0R6"/>
<comment type="caution">
    <text evidence="1">The sequence shown here is derived from an EMBL/GenBank/DDBJ whole genome shotgun (WGS) entry which is preliminary data.</text>
</comment>
<reference evidence="1" key="1">
    <citation type="journal article" date="2014" name="Int. J. Syst. Evol. Microbiol.">
        <title>Complete genome sequence of Corynebacterium casei LMG S-19264T (=DSM 44701T), isolated from a smear-ripened cheese.</title>
        <authorList>
            <consortium name="US DOE Joint Genome Institute (JGI-PGF)"/>
            <person name="Walter F."/>
            <person name="Albersmeier A."/>
            <person name="Kalinowski J."/>
            <person name="Ruckert C."/>
        </authorList>
    </citation>
    <scope>NUCLEOTIDE SEQUENCE</scope>
    <source>
        <strain evidence="1">CGMCC 1.16134</strain>
    </source>
</reference>
<keyword evidence="2" id="KW-1185">Reference proteome</keyword>
<name>A0A917C0R6_9BACL</name>
<reference evidence="1" key="2">
    <citation type="submission" date="2020-09" db="EMBL/GenBank/DDBJ databases">
        <authorList>
            <person name="Sun Q."/>
            <person name="Zhou Y."/>
        </authorList>
    </citation>
    <scope>NUCLEOTIDE SEQUENCE</scope>
    <source>
        <strain evidence="1">CGMCC 1.16134</strain>
    </source>
</reference>
<dbReference type="Proteomes" id="UP000637643">
    <property type="component" value="Unassembled WGS sequence"/>
</dbReference>
<organism evidence="1 2">
    <name type="scientific">Paenibacillus albidus</name>
    <dbReference type="NCBI Taxonomy" id="2041023"/>
    <lineage>
        <taxon>Bacteria</taxon>
        <taxon>Bacillati</taxon>
        <taxon>Bacillota</taxon>
        <taxon>Bacilli</taxon>
        <taxon>Bacillales</taxon>
        <taxon>Paenibacillaceae</taxon>
        <taxon>Paenibacillus</taxon>
    </lineage>
</organism>
<evidence type="ECO:0000313" key="2">
    <source>
        <dbReference type="Proteomes" id="UP000637643"/>
    </source>
</evidence>
<evidence type="ECO:0008006" key="3">
    <source>
        <dbReference type="Google" id="ProtNLM"/>
    </source>
</evidence>
<proteinExistence type="predicted"/>
<dbReference type="PANTHER" id="PTHR33408:SF2">
    <property type="entry name" value="TRANSPOSASE DDE DOMAIN-CONTAINING PROTEIN"/>
    <property type="match status" value="1"/>
</dbReference>